<evidence type="ECO:0000313" key="5">
    <source>
        <dbReference type="Proteomes" id="UP000593567"/>
    </source>
</evidence>
<sequence>MLTLNNRVHLLTATGRNNHTTFSPGRIDLIALSQILPPTCCVLKENSPANQEVQTAYLPSNFSKLELVDYSCPHTGDVSNSQQGCYNEFKTLYDRNIYGVIGGGSAGVFVLLVTVFFAFKLGTYPTTEEWSLMQAQEQEAVYGVNASSTYDSSVYDPTYAEPQYWDVAEDAAYQPTFESTHSSSGRSKKRKRKKRKRRR</sequence>
<keyword evidence="2" id="KW-0472">Membrane</keyword>
<feature type="compositionally biased region" description="Basic residues" evidence="1">
    <location>
        <begin position="186"/>
        <end position="199"/>
    </location>
</feature>
<dbReference type="AlphaFoldDB" id="A0A7J7IWT9"/>
<name>A0A7J7IWT9_BUGNE</name>
<keyword evidence="2" id="KW-0812">Transmembrane</keyword>
<accession>A0A7J7IWT9</accession>
<proteinExistence type="predicted"/>
<organism evidence="3 5">
    <name type="scientific">Bugula neritina</name>
    <name type="common">Brown bryozoan</name>
    <name type="synonym">Sertularia neritina</name>
    <dbReference type="NCBI Taxonomy" id="10212"/>
    <lineage>
        <taxon>Eukaryota</taxon>
        <taxon>Metazoa</taxon>
        <taxon>Spiralia</taxon>
        <taxon>Lophotrochozoa</taxon>
        <taxon>Bryozoa</taxon>
        <taxon>Gymnolaemata</taxon>
        <taxon>Cheilostomatida</taxon>
        <taxon>Flustrina</taxon>
        <taxon>Buguloidea</taxon>
        <taxon>Bugulidae</taxon>
        <taxon>Bugula</taxon>
    </lineage>
</organism>
<evidence type="ECO:0000313" key="4">
    <source>
        <dbReference type="EMBL" id="KAF6037410.1"/>
    </source>
</evidence>
<evidence type="ECO:0000313" key="3">
    <source>
        <dbReference type="EMBL" id="KAF6018006.1"/>
    </source>
</evidence>
<comment type="caution">
    <text evidence="3">The sequence shown here is derived from an EMBL/GenBank/DDBJ whole genome shotgun (WGS) entry which is preliminary data.</text>
</comment>
<evidence type="ECO:0000256" key="1">
    <source>
        <dbReference type="SAM" id="MobiDB-lite"/>
    </source>
</evidence>
<protein>
    <submittedName>
        <fullName evidence="3">Uncharacterized protein</fullName>
    </submittedName>
</protein>
<keyword evidence="5" id="KW-1185">Reference proteome</keyword>
<dbReference type="Proteomes" id="UP000593567">
    <property type="component" value="Unassembled WGS sequence"/>
</dbReference>
<evidence type="ECO:0000256" key="2">
    <source>
        <dbReference type="SAM" id="Phobius"/>
    </source>
</evidence>
<reference evidence="3 5" key="2">
    <citation type="submission" date="2020-06" db="EMBL/GenBank/DDBJ databases">
        <title>Draft genome of Bugula neritina, a colonial animal packing powerful symbionts and potential medicines.</title>
        <authorList>
            <person name="Rayko M."/>
        </authorList>
    </citation>
    <scope>NUCLEOTIDE SEQUENCE [LARGE SCALE GENOMIC DNA]</scope>
    <source>
        <strain evidence="3">Kwan_BN1</strain>
    </source>
</reference>
<reference evidence="3 5" key="1">
    <citation type="submission" date="2019-09" db="EMBL/GenBank/DDBJ databases">
        <authorList>
            <person name="Raiko M."/>
            <person name="Komissarov A."/>
            <person name="Rhodes A."/>
            <person name="Kliver S."/>
            <person name="Lim-Fong G."/>
            <person name="Kwan J."/>
            <person name="O'Brien S.J."/>
            <person name="Lopez J.V."/>
        </authorList>
    </citation>
    <scope>NUCLEOTIDE SEQUENCE [LARGE SCALE GENOMIC DNA]</scope>
    <source>
        <strain evidence="3">Kwan_BN1</strain>
    </source>
</reference>
<dbReference type="EMBL" id="VXIV02003347">
    <property type="protein sequence ID" value="KAF6018006.1"/>
    <property type="molecule type" value="Genomic_DNA"/>
</dbReference>
<gene>
    <name evidence="4" type="ORF">EB796_004284</name>
    <name evidence="3" type="ORF">EB796_023687</name>
</gene>
<feature type="region of interest" description="Disordered" evidence="1">
    <location>
        <begin position="176"/>
        <end position="199"/>
    </location>
</feature>
<dbReference type="EMBL" id="VXIV02000576">
    <property type="protein sequence ID" value="KAF6037410.1"/>
    <property type="molecule type" value="Genomic_DNA"/>
</dbReference>
<feature type="transmembrane region" description="Helical" evidence="2">
    <location>
        <begin position="97"/>
        <end position="119"/>
    </location>
</feature>
<keyword evidence="2" id="KW-1133">Transmembrane helix</keyword>